<organism evidence="1 2">
    <name type="scientific">Oesophagostomum dentatum</name>
    <name type="common">Nodular worm</name>
    <dbReference type="NCBI Taxonomy" id="61180"/>
    <lineage>
        <taxon>Eukaryota</taxon>
        <taxon>Metazoa</taxon>
        <taxon>Ecdysozoa</taxon>
        <taxon>Nematoda</taxon>
        <taxon>Chromadorea</taxon>
        <taxon>Rhabditida</taxon>
        <taxon>Rhabditina</taxon>
        <taxon>Rhabditomorpha</taxon>
        <taxon>Strongyloidea</taxon>
        <taxon>Strongylidae</taxon>
        <taxon>Oesophagostomum</taxon>
    </lineage>
</organism>
<dbReference type="AlphaFoldDB" id="A0A0B1TSR9"/>
<sequence>MMQSCNSHCSQHEEYRLEVGRSSFFQLSKKSGQDVLSDASSLNRVPTVGEWGVAG</sequence>
<protein>
    <submittedName>
        <fullName evidence="1">Uncharacterized protein</fullName>
    </submittedName>
</protein>
<keyword evidence="2" id="KW-1185">Reference proteome</keyword>
<dbReference type="EMBL" id="KN549263">
    <property type="protein sequence ID" value="KHJ98892.1"/>
    <property type="molecule type" value="Genomic_DNA"/>
</dbReference>
<dbReference type="Proteomes" id="UP000053660">
    <property type="component" value="Unassembled WGS sequence"/>
</dbReference>
<gene>
    <name evidence="1" type="ORF">OESDEN_01131</name>
</gene>
<proteinExistence type="predicted"/>
<accession>A0A0B1TSR9</accession>
<evidence type="ECO:0000313" key="2">
    <source>
        <dbReference type="Proteomes" id="UP000053660"/>
    </source>
</evidence>
<name>A0A0B1TSR9_OESDE</name>
<evidence type="ECO:0000313" key="1">
    <source>
        <dbReference type="EMBL" id="KHJ98892.1"/>
    </source>
</evidence>
<reference evidence="1 2" key="1">
    <citation type="submission" date="2014-03" db="EMBL/GenBank/DDBJ databases">
        <title>Draft genome of the hookworm Oesophagostomum dentatum.</title>
        <authorList>
            <person name="Mitreva M."/>
        </authorList>
    </citation>
    <scope>NUCLEOTIDE SEQUENCE [LARGE SCALE GENOMIC DNA]</scope>
    <source>
        <strain evidence="1 2">OD-Hann</strain>
    </source>
</reference>